<evidence type="ECO:0000313" key="2">
    <source>
        <dbReference type="Proteomes" id="UP000241592"/>
    </source>
</evidence>
<organism evidence="1 2">
    <name type="scientific">Pseudomonas phage nickie</name>
    <dbReference type="NCBI Taxonomy" id="2048977"/>
    <lineage>
        <taxon>Viruses</taxon>
        <taxon>Duplodnaviria</taxon>
        <taxon>Heunggongvirae</taxon>
        <taxon>Uroviricota</taxon>
        <taxon>Caudoviricetes</taxon>
        <taxon>Nickievirus</taxon>
        <taxon>Nickievirus nickie</taxon>
    </lineage>
</organism>
<sequence length="86" mass="9819">MLAMPARRFWMMDRQIGRIQAENEIRQIQTNMLTQQPQSKEQLQRVTEHIGRLTLDIGEKVTIRRNAIVAPEPSASAKFMKLTGGG</sequence>
<gene>
    <name evidence="1" type="ORF">CNR34_00025</name>
</gene>
<name>A0A2H4P711_9CAUD</name>
<proteinExistence type="predicted"/>
<dbReference type="Proteomes" id="UP000241592">
    <property type="component" value="Segment"/>
</dbReference>
<evidence type="ECO:0000313" key="1">
    <source>
        <dbReference type="EMBL" id="ATW57958.1"/>
    </source>
</evidence>
<reference evidence="1 2" key="1">
    <citation type="submission" date="2017-09" db="EMBL/GenBank/DDBJ databases">
        <authorList>
            <person name="Ehlers B."/>
            <person name="Leendertz F.H."/>
        </authorList>
    </citation>
    <scope>NUCLEOTIDE SEQUENCE [LARGE SCALE GENOMIC DNA]</scope>
</reference>
<dbReference type="EMBL" id="MG018927">
    <property type="protein sequence ID" value="ATW57958.1"/>
    <property type="molecule type" value="Genomic_DNA"/>
</dbReference>
<protein>
    <submittedName>
        <fullName evidence="1">Uncharacterized protein</fullName>
    </submittedName>
</protein>
<keyword evidence="2" id="KW-1185">Reference proteome</keyword>
<accession>A0A2H4P711</accession>